<dbReference type="PROSITE" id="PS50977">
    <property type="entry name" value="HTH_TETR_2"/>
    <property type="match status" value="1"/>
</dbReference>
<sequence length="209" mass="22585">MTSEVALAPPCAEERGDPRARIMAAAEAAFVAQGFRLTTMDIVARGAGCSKKTLYKLFKSKEELFQELLARSRREFERLPVAVGAAPEEALEAFLLGLAAVILRDSHIALMRIAVAEAGQLPRPLCGPAGEPEIARLTLDDYLAGLCRTGDYDMPDPTEAARMLIGMALGAFHHELLAGLEARVPEDALTRRIQASVRIFLRGCRTGPA</sequence>
<feature type="DNA-binding region" description="H-T-H motif" evidence="2">
    <location>
        <begin position="39"/>
        <end position="58"/>
    </location>
</feature>
<dbReference type="Pfam" id="PF14246">
    <property type="entry name" value="TetR_C_7"/>
    <property type="match status" value="1"/>
</dbReference>
<keyword evidence="1 2" id="KW-0238">DNA-binding</keyword>
<dbReference type="Gene3D" id="1.10.357.10">
    <property type="entry name" value="Tetracycline Repressor, domain 2"/>
    <property type="match status" value="1"/>
</dbReference>
<gene>
    <name evidence="4" type="ORF">NRP21_12325</name>
</gene>
<dbReference type="SUPFAM" id="SSF46689">
    <property type="entry name" value="Homeodomain-like"/>
    <property type="match status" value="1"/>
</dbReference>
<name>A0ABT1X611_9PROT</name>
<protein>
    <submittedName>
        <fullName evidence="4">TetR/AcrR family transcriptional regulator</fullName>
    </submittedName>
</protein>
<dbReference type="InterPro" id="IPR001647">
    <property type="entry name" value="HTH_TetR"/>
</dbReference>
<keyword evidence="5" id="KW-1185">Reference proteome</keyword>
<dbReference type="InterPro" id="IPR009057">
    <property type="entry name" value="Homeodomain-like_sf"/>
</dbReference>
<organism evidence="4 5">
    <name type="scientific">Roseomonas populi</name>
    <dbReference type="NCBI Taxonomy" id="3121582"/>
    <lineage>
        <taxon>Bacteria</taxon>
        <taxon>Pseudomonadati</taxon>
        <taxon>Pseudomonadota</taxon>
        <taxon>Alphaproteobacteria</taxon>
        <taxon>Acetobacterales</taxon>
        <taxon>Roseomonadaceae</taxon>
        <taxon>Roseomonas</taxon>
    </lineage>
</organism>
<dbReference type="Pfam" id="PF00440">
    <property type="entry name" value="TetR_N"/>
    <property type="match status" value="1"/>
</dbReference>
<evidence type="ECO:0000256" key="1">
    <source>
        <dbReference type="ARBA" id="ARBA00023125"/>
    </source>
</evidence>
<evidence type="ECO:0000256" key="2">
    <source>
        <dbReference type="PROSITE-ProRule" id="PRU00335"/>
    </source>
</evidence>
<dbReference type="InterPro" id="IPR039536">
    <property type="entry name" value="TetR_C_Proteobacteria"/>
</dbReference>
<proteinExistence type="predicted"/>
<dbReference type="EMBL" id="JANJOU010000009">
    <property type="protein sequence ID" value="MCR0982833.1"/>
    <property type="molecule type" value="Genomic_DNA"/>
</dbReference>
<accession>A0ABT1X611</accession>
<dbReference type="InterPro" id="IPR050109">
    <property type="entry name" value="HTH-type_TetR-like_transc_reg"/>
</dbReference>
<reference evidence="4 5" key="1">
    <citation type="submission" date="2022-06" db="EMBL/GenBank/DDBJ databases">
        <title>Roseomonas CN29.</title>
        <authorList>
            <person name="Cheng Y."/>
            <person name="He X."/>
        </authorList>
    </citation>
    <scope>NUCLEOTIDE SEQUENCE [LARGE SCALE GENOMIC DNA]</scope>
    <source>
        <strain evidence="4 5">CN29</strain>
    </source>
</reference>
<feature type="domain" description="HTH tetR-type" evidence="3">
    <location>
        <begin position="16"/>
        <end position="76"/>
    </location>
</feature>
<dbReference type="RefSeq" id="WP_257716504.1">
    <property type="nucleotide sequence ID" value="NZ_JANJOU010000009.1"/>
</dbReference>
<evidence type="ECO:0000259" key="3">
    <source>
        <dbReference type="PROSITE" id="PS50977"/>
    </source>
</evidence>
<evidence type="ECO:0000313" key="4">
    <source>
        <dbReference type="EMBL" id="MCR0982833.1"/>
    </source>
</evidence>
<dbReference type="Proteomes" id="UP001524642">
    <property type="component" value="Unassembled WGS sequence"/>
</dbReference>
<dbReference type="PANTHER" id="PTHR30055">
    <property type="entry name" value="HTH-TYPE TRANSCRIPTIONAL REGULATOR RUTR"/>
    <property type="match status" value="1"/>
</dbReference>
<comment type="caution">
    <text evidence="4">The sequence shown here is derived from an EMBL/GenBank/DDBJ whole genome shotgun (WGS) entry which is preliminary data.</text>
</comment>
<dbReference type="PANTHER" id="PTHR30055:SF223">
    <property type="entry name" value="HTH-TYPE TRANSCRIPTIONAL REGULATOR UIDR"/>
    <property type="match status" value="1"/>
</dbReference>
<evidence type="ECO:0000313" key="5">
    <source>
        <dbReference type="Proteomes" id="UP001524642"/>
    </source>
</evidence>
<dbReference type="PRINTS" id="PR00455">
    <property type="entry name" value="HTHTETR"/>
</dbReference>